<protein>
    <recommendedName>
        <fullName evidence="2">Sulfatase N-terminal domain-containing protein</fullName>
    </recommendedName>
</protein>
<dbReference type="AlphaFoldDB" id="A0A3B1DLD1"/>
<proteinExistence type="predicted"/>
<dbReference type="PANTHER" id="PTHR43108:SF8">
    <property type="entry name" value="SD21168P"/>
    <property type="match status" value="1"/>
</dbReference>
<evidence type="ECO:0000313" key="1">
    <source>
        <dbReference type="EMBL" id="VAX39721.1"/>
    </source>
</evidence>
<dbReference type="InterPro" id="IPR017850">
    <property type="entry name" value="Alkaline_phosphatase_core_sf"/>
</dbReference>
<dbReference type="SUPFAM" id="SSF53649">
    <property type="entry name" value="Alkaline phosphatase-like"/>
    <property type="match status" value="1"/>
</dbReference>
<feature type="non-terminal residue" evidence="1">
    <location>
        <position position="1"/>
    </location>
</feature>
<dbReference type="Pfam" id="PF01663">
    <property type="entry name" value="Phosphodiest"/>
    <property type="match status" value="1"/>
</dbReference>
<dbReference type="Gene3D" id="3.40.720.10">
    <property type="entry name" value="Alkaline Phosphatase, subunit A"/>
    <property type="match status" value="2"/>
</dbReference>
<dbReference type="InterPro" id="IPR002591">
    <property type="entry name" value="Phosphodiest/P_Trfase"/>
</dbReference>
<reference evidence="1" key="1">
    <citation type="submission" date="2018-06" db="EMBL/GenBank/DDBJ databases">
        <authorList>
            <person name="Zhirakovskaya E."/>
        </authorList>
    </citation>
    <scope>NUCLEOTIDE SEQUENCE</scope>
</reference>
<name>A0A3B1DLD1_9ZZZZ</name>
<evidence type="ECO:0008006" key="2">
    <source>
        <dbReference type="Google" id="ProtNLM"/>
    </source>
</evidence>
<dbReference type="EMBL" id="UOGL01000360">
    <property type="protein sequence ID" value="VAX39721.1"/>
    <property type="molecule type" value="Genomic_DNA"/>
</dbReference>
<organism evidence="1">
    <name type="scientific">hydrothermal vent metagenome</name>
    <dbReference type="NCBI Taxonomy" id="652676"/>
    <lineage>
        <taxon>unclassified sequences</taxon>
        <taxon>metagenomes</taxon>
        <taxon>ecological metagenomes</taxon>
    </lineage>
</organism>
<gene>
    <name evidence="1" type="ORF">MNBD_PLANCTO02-1750</name>
</gene>
<dbReference type="PANTHER" id="PTHR43108">
    <property type="entry name" value="N-ACETYLGLUCOSAMINE-6-SULFATASE FAMILY MEMBER"/>
    <property type="match status" value="1"/>
</dbReference>
<accession>A0A3B1DLD1</accession>
<sequence>KASVKLTQGVEAANEYDHRNRTGVSPIFQHLRNNGADWSTGVLPMMTEVPPLLWTRSMVKEMPYLNSQNAWQYIDDANTHYTVRHLLNKRSPVTVVWLPETDSVSHKKSRGQFGITRRTIALADLHIKKIVDELKATNQFKNTYLMLVSDHGHHGGRGTHLSHFDIANQLFFKPREISKTGEWVGGGLGMSVRQHRFWNRHPEHASNEFVFIDGDFDGVARIFLPRGHFKSHRWIDKAAPADLLAYQVDKKRAPMNLIDSISATRAVHGSGQWKHPVDLVIAKLTDASILISTADRGKAVIDRKQNEDGKWTYRYRVVTNLQPNNDGSISFTEVESPQKDPLRLLEYMSSRVFEYRHTEQEWLRITAMTTYPDSIVTITRHMLWQKNLKYREKEFAPDLVVTANPGWYFGDHGSPGTMHGYPLADAMRATLFVSGPNIRRGARMDAPCRLADLAPTILQMTKTPYNPREFDGKALELVYRKDQADVAPASQAVYWKDVDLQAWKPINYTPLKPYEHLPITVNHPGSPFDLNNVMYNALTVTELNVLRLFDDVVSPVSGNRLPKMAQVAEDADQRARNGWSNWFGEALETVDLPGLSLADYSWSSLGNLKRVDRAIDWMQNRGKETDHLIAKKVGRDNIPGSRQVNSSVDNTQETVWDLYRYVQRVVVQALDETILNGIENSADRSINYFRQLPAEVPAP</sequence>